<feature type="compositionally biased region" description="Basic and acidic residues" evidence="4">
    <location>
        <begin position="242"/>
        <end position="257"/>
    </location>
</feature>
<proteinExistence type="predicted"/>
<dbReference type="PROSITE" id="PS50297">
    <property type="entry name" value="ANK_REP_REGION"/>
    <property type="match status" value="2"/>
</dbReference>
<dbReference type="EMBL" id="CASHTH010002844">
    <property type="protein sequence ID" value="CAI8036088.1"/>
    <property type="molecule type" value="Genomic_DNA"/>
</dbReference>
<feature type="domain" description="SOCS box" evidence="5">
    <location>
        <begin position="191"/>
        <end position="234"/>
    </location>
</feature>
<comment type="caution">
    <text evidence="6">The sequence shown here is derived from an EMBL/GenBank/DDBJ whole genome shotgun (WGS) entry which is preliminary data.</text>
</comment>
<name>A0AA35SUF4_GEOBA</name>
<keyword evidence="7" id="KW-1185">Reference proteome</keyword>
<dbReference type="Pfam" id="PF07525">
    <property type="entry name" value="SOCS_box"/>
    <property type="match status" value="1"/>
</dbReference>
<keyword evidence="2 3" id="KW-0040">ANK repeat</keyword>
<evidence type="ECO:0000256" key="2">
    <source>
        <dbReference type="ARBA" id="ARBA00023043"/>
    </source>
</evidence>
<dbReference type="SMART" id="SM00969">
    <property type="entry name" value="SOCS_box"/>
    <property type="match status" value="1"/>
</dbReference>
<evidence type="ECO:0000259" key="5">
    <source>
        <dbReference type="PROSITE" id="PS50225"/>
    </source>
</evidence>
<dbReference type="PROSITE" id="PS50225">
    <property type="entry name" value="SOCS"/>
    <property type="match status" value="1"/>
</dbReference>
<gene>
    <name evidence="6" type="ORF">GBAR_LOCUS20248</name>
</gene>
<dbReference type="SUPFAM" id="SSF48403">
    <property type="entry name" value="Ankyrin repeat"/>
    <property type="match status" value="1"/>
</dbReference>
<feature type="repeat" description="ANK" evidence="3">
    <location>
        <begin position="88"/>
        <end position="120"/>
    </location>
</feature>
<protein>
    <submittedName>
        <fullName evidence="6">Poly [ADP-ribose] polymerase tankyrase</fullName>
    </submittedName>
</protein>
<dbReference type="PROSITE" id="PS50088">
    <property type="entry name" value="ANK_REPEAT"/>
    <property type="match status" value="2"/>
</dbReference>
<feature type="region of interest" description="Disordered" evidence="4">
    <location>
        <begin position="1"/>
        <end position="56"/>
    </location>
</feature>
<dbReference type="InterPro" id="IPR036770">
    <property type="entry name" value="Ankyrin_rpt-contain_sf"/>
</dbReference>
<evidence type="ECO:0000256" key="3">
    <source>
        <dbReference type="PROSITE-ProRule" id="PRU00023"/>
    </source>
</evidence>
<evidence type="ECO:0000313" key="7">
    <source>
        <dbReference type="Proteomes" id="UP001174909"/>
    </source>
</evidence>
<dbReference type="SMART" id="SM00253">
    <property type="entry name" value="SOCS"/>
    <property type="match status" value="1"/>
</dbReference>
<evidence type="ECO:0000256" key="4">
    <source>
        <dbReference type="SAM" id="MobiDB-lite"/>
    </source>
</evidence>
<feature type="compositionally biased region" description="Low complexity" evidence="4">
    <location>
        <begin position="11"/>
        <end position="21"/>
    </location>
</feature>
<reference evidence="6" key="1">
    <citation type="submission" date="2023-03" db="EMBL/GenBank/DDBJ databases">
        <authorList>
            <person name="Steffen K."/>
            <person name="Cardenas P."/>
        </authorList>
    </citation>
    <scope>NUCLEOTIDE SEQUENCE</scope>
</reference>
<feature type="repeat" description="ANK" evidence="3">
    <location>
        <begin position="121"/>
        <end position="153"/>
    </location>
</feature>
<dbReference type="AlphaFoldDB" id="A0AA35SUF4"/>
<dbReference type="GO" id="GO:0035556">
    <property type="term" value="P:intracellular signal transduction"/>
    <property type="evidence" value="ECO:0007669"/>
    <property type="project" value="InterPro"/>
</dbReference>
<dbReference type="InterPro" id="IPR002110">
    <property type="entry name" value="Ankyrin_rpt"/>
</dbReference>
<keyword evidence="1" id="KW-0677">Repeat</keyword>
<dbReference type="Pfam" id="PF12796">
    <property type="entry name" value="Ank_2"/>
    <property type="match status" value="1"/>
</dbReference>
<dbReference type="CDD" id="cd03587">
    <property type="entry name" value="SOCS"/>
    <property type="match status" value="1"/>
</dbReference>
<evidence type="ECO:0000256" key="1">
    <source>
        <dbReference type="ARBA" id="ARBA00022737"/>
    </source>
</evidence>
<accession>A0AA35SUF4</accession>
<dbReference type="Gene3D" id="1.10.750.20">
    <property type="entry name" value="SOCS box"/>
    <property type="match status" value="1"/>
</dbReference>
<dbReference type="Proteomes" id="UP001174909">
    <property type="component" value="Unassembled WGS sequence"/>
</dbReference>
<feature type="region of interest" description="Disordered" evidence="4">
    <location>
        <begin position="242"/>
        <end position="285"/>
    </location>
</feature>
<dbReference type="SMART" id="SM00248">
    <property type="entry name" value="ANK"/>
    <property type="match status" value="3"/>
</dbReference>
<sequence>MAEAEDEGDPQRQLLPQNRQQQPPPNPLAPLAPHPLPPVPPLYLPKSMRRSAEADRDTPLHTACLTGSYDQALMLLLRGSLPDPTNVWRETPLHHATSRGHLHIMMLLLDGSALVNATDHQGLTPLHQAIVHGNRDACELLLCYGAGIHGENGVKRTEDGGVVGVDTTRSPLELASYVHVCHEVVNTALGRVWSLQHSCRITIRRSLGVSRRRRLKELPLPPHLIVFLSSLPVGRSDDLHDNWERRRSTKAESVRKRGEARRRGGGGGGGRGRGIHHIRNSFPHT</sequence>
<evidence type="ECO:0000313" key="6">
    <source>
        <dbReference type="EMBL" id="CAI8036088.1"/>
    </source>
</evidence>
<dbReference type="InterPro" id="IPR036036">
    <property type="entry name" value="SOCS_box-like_dom_sf"/>
</dbReference>
<dbReference type="InterPro" id="IPR001496">
    <property type="entry name" value="SOCS_box"/>
</dbReference>
<organism evidence="6 7">
    <name type="scientific">Geodia barretti</name>
    <name type="common">Barrett's horny sponge</name>
    <dbReference type="NCBI Taxonomy" id="519541"/>
    <lineage>
        <taxon>Eukaryota</taxon>
        <taxon>Metazoa</taxon>
        <taxon>Porifera</taxon>
        <taxon>Demospongiae</taxon>
        <taxon>Heteroscleromorpha</taxon>
        <taxon>Tetractinellida</taxon>
        <taxon>Astrophorina</taxon>
        <taxon>Geodiidae</taxon>
        <taxon>Geodia</taxon>
    </lineage>
</organism>
<dbReference type="PANTHER" id="PTHR24171">
    <property type="entry name" value="ANKYRIN REPEAT DOMAIN-CONTAINING PROTEIN 39-RELATED"/>
    <property type="match status" value="1"/>
</dbReference>
<dbReference type="Gene3D" id="1.25.40.20">
    <property type="entry name" value="Ankyrin repeat-containing domain"/>
    <property type="match status" value="1"/>
</dbReference>
<dbReference type="SUPFAM" id="SSF158235">
    <property type="entry name" value="SOCS box-like"/>
    <property type="match status" value="1"/>
</dbReference>
<feature type="compositionally biased region" description="Pro residues" evidence="4">
    <location>
        <begin position="22"/>
        <end position="43"/>
    </location>
</feature>